<accession>A0A151ICI6</accession>
<name>A0A151ICI6_9HYME</name>
<gene>
    <name evidence="1" type="ORF">ALC62_11503</name>
</gene>
<dbReference type="Proteomes" id="UP000078542">
    <property type="component" value="Unassembled WGS sequence"/>
</dbReference>
<reference evidence="1 2" key="1">
    <citation type="submission" date="2016-03" db="EMBL/GenBank/DDBJ databases">
        <title>Cyphomyrmex costatus WGS genome.</title>
        <authorList>
            <person name="Nygaard S."/>
            <person name="Hu H."/>
            <person name="Boomsma J."/>
            <person name="Zhang G."/>
        </authorList>
    </citation>
    <scope>NUCLEOTIDE SEQUENCE [LARGE SCALE GENOMIC DNA]</scope>
    <source>
        <strain evidence="1">MS0001</strain>
        <tissue evidence="1">Whole body</tissue>
    </source>
</reference>
<keyword evidence="2" id="KW-1185">Reference proteome</keyword>
<organism evidence="1 2">
    <name type="scientific">Cyphomyrmex costatus</name>
    <dbReference type="NCBI Taxonomy" id="456900"/>
    <lineage>
        <taxon>Eukaryota</taxon>
        <taxon>Metazoa</taxon>
        <taxon>Ecdysozoa</taxon>
        <taxon>Arthropoda</taxon>
        <taxon>Hexapoda</taxon>
        <taxon>Insecta</taxon>
        <taxon>Pterygota</taxon>
        <taxon>Neoptera</taxon>
        <taxon>Endopterygota</taxon>
        <taxon>Hymenoptera</taxon>
        <taxon>Apocrita</taxon>
        <taxon>Aculeata</taxon>
        <taxon>Formicoidea</taxon>
        <taxon>Formicidae</taxon>
        <taxon>Myrmicinae</taxon>
        <taxon>Cyphomyrmex</taxon>
    </lineage>
</organism>
<sequence length="120" mass="14163">MRAEEKKRDSAIRHNARKFWVRPIFTSERRVAQGASNNLVQEMIFEDREKFINYFRITPETFEKLLQIVSPRIQKQFLIREPISARIRLQICLRYLTSGDSMVSISYAFRVAHNTVSTVA</sequence>
<dbReference type="STRING" id="456900.A0A151ICI6"/>
<dbReference type="EMBL" id="KQ978045">
    <property type="protein sequence ID" value="KYM97802.1"/>
    <property type="molecule type" value="Genomic_DNA"/>
</dbReference>
<proteinExistence type="predicted"/>
<evidence type="ECO:0008006" key="3">
    <source>
        <dbReference type="Google" id="ProtNLM"/>
    </source>
</evidence>
<protein>
    <recommendedName>
        <fullName evidence="3">Nuclease HARBI1</fullName>
    </recommendedName>
</protein>
<dbReference type="AlphaFoldDB" id="A0A151ICI6"/>
<evidence type="ECO:0000313" key="1">
    <source>
        <dbReference type="EMBL" id="KYM97802.1"/>
    </source>
</evidence>
<evidence type="ECO:0000313" key="2">
    <source>
        <dbReference type="Proteomes" id="UP000078542"/>
    </source>
</evidence>